<dbReference type="Pfam" id="PF20557">
    <property type="entry name" value="DnaT_2"/>
    <property type="match status" value="1"/>
</dbReference>
<dbReference type="AlphaFoldDB" id="A0A239KQ10"/>
<dbReference type="EMBL" id="FZPA01000015">
    <property type="protein sequence ID" value="SNT19649.1"/>
    <property type="molecule type" value="Genomic_DNA"/>
</dbReference>
<evidence type="ECO:0000313" key="3">
    <source>
        <dbReference type="Proteomes" id="UP000198339"/>
    </source>
</evidence>
<dbReference type="RefSeq" id="WP_089217078.1">
    <property type="nucleotide sequence ID" value="NZ_FZPA01000015.1"/>
</dbReference>
<feature type="domain" description="Putative DnaT-like" evidence="1">
    <location>
        <begin position="8"/>
        <end position="151"/>
    </location>
</feature>
<sequence length="165" mass="17573">MAAYGDDAGFEAWLVEQGYVLPDDAPSLAVLRARGSVYVDSYEKFWTGQRTGGVMQELGWPRTGATVNCTAPIPDDVTPPAVITAAYRAAWLDAETPGILNGSAGTSGSRVKRQRVDTIEREFFDDGKAEIGGGPSFIDSQIDGLLSQFVCDDTGAAFLWNLGGC</sequence>
<reference evidence="2 3" key="1">
    <citation type="submission" date="2017-06" db="EMBL/GenBank/DDBJ databases">
        <authorList>
            <person name="Kim H.J."/>
            <person name="Triplett B.A."/>
        </authorList>
    </citation>
    <scope>NUCLEOTIDE SEQUENCE [LARGE SCALE GENOMIC DNA]</scope>
    <source>
        <strain evidence="2 3">DS15</strain>
    </source>
</reference>
<dbReference type="OrthoDB" id="980409at2"/>
<dbReference type="Proteomes" id="UP000198339">
    <property type="component" value="Unassembled WGS sequence"/>
</dbReference>
<dbReference type="InterPro" id="IPR046787">
    <property type="entry name" value="DnaT_2"/>
</dbReference>
<name>A0A239KQ10_9SPHN</name>
<evidence type="ECO:0000313" key="2">
    <source>
        <dbReference type="EMBL" id="SNT19649.1"/>
    </source>
</evidence>
<proteinExistence type="predicted"/>
<protein>
    <recommendedName>
        <fullName evidence="1">Putative DnaT-like domain-containing protein</fullName>
    </recommendedName>
</protein>
<organism evidence="2 3">
    <name type="scientific">Sphingopyxis indica</name>
    <dbReference type="NCBI Taxonomy" id="436663"/>
    <lineage>
        <taxon>Bacteria</taxon>
        <taxon>Pseudomonadati</taxon>
        <taxon>Pseudomonadota</taxon>
        <taxon>Alphaproteobacteria</taxon>
        <taxon>Sphingomonadales</taxon>
        <taxon>Sphingomonadaceae</taxon>
        <taxon>Sphingopyxis</taxon>
    </lineage>
</organism>
<evidence type="ECO:0000259" key="1">
    <source>
        <dbReference type="Pfam" id="PF20557"/>
    </source>
</evidence>
<keyword evidence="3" id="KW-1185">Reference proteome</keyword>
<gene>
    <name evidence="2" type="ORF">SAMN06295955_11566</name>
</gene>
<accession>A0A239KQ10</accession>